<dbReference type="Pfam" id="PF02595">
    <property type="entry name" value="Gly_kinase"/>
    <property type="match status" value="1"/>
</dbReference>
<dbReference type="InterPro" id="IPR018197">
    <property type="entry name" value="Glycerate_kinase_RE-like"/>
</dbReference>
<dbReference type="Gene3D" id="3.90.1510.10">
    <property type="entry name" value="Glycerate kinase, domain 2"/>
    <property type="match status" value="1"/>
</dbReference>
<dbReference type="AlphaFoldDB" id="A0A2A2EDD7"/>
<dbReference type="GO" id="GO:0031388">
    <property type="term" value="P:organic acid phosphorylation"/>
    <property type="evidence" value="ECO:0007669"/>
    <property type="project" value="UniProtKB-UniRule"/>
</dbReference>
<name>A0A2A2EDD7_9BIFI</name>
<organism evidence="5 6">
    <name type="scientific">Bifidobacterium criceti</name>
    <dbReference type="NCBI Taxonomy" id="1960969"/>
    <lineage>
        <taxon>Bacteria</taxon>
        <taxon>Bacillati</taxon>
        <taxon>Actinomycetota</taxon>
        <taxon>Actinomycetes</taxon>
        <taxon>Bifidobacteriales</taxon>
        <taxon>Bifidobacteriaceae</taxon>
        <taxon>Bifidobacterium</taxon>
    </lineage>
</organism>
<evidence type="ECO:0000256" key="1">
    <source>
        <dbReference type="ARBA" id="ARBA00006284"/>
    </source>
</evidence>
<reference evidence="5 6" key="1">
    <citation type="journal article" date="2017" name="ISME J.">
        <title>Unveiling bifidobacterial biogeography across the mammalian branch of the tree of life.</title>
        <authorList>
            <person name="Milani C."/>
            <person name="Mangifesta M."/>
            <person name="Mancabelli L."/>
            <person name="Lugli G.A."/>
            <person name="James K."/>
            <person name="Duranti S."/>
            <person name="Turroni F."/>
            <person name="Ferrario C."/>
            <person name="Ossiprandi M.C."/>
            <person name="van Sinderen D."/>
            <person name="Ventura M."/>
        </authorList>
    </citation>
    <scope>NUCLEOTIDE SEQUENCE [LARGE SCALE GENOMIC DNA]</scope>
    <source>
        <strain evidence="6">Ham19E</strain>
    </source>
</reference>
<dbReference type="Gene3D" id="3.40.50.10350">
    <property type="entry name" value="Glycerate kinase, domain 1"/>
    <property type="match status" value="1"/>
</dbReference>
<dbReference type="RefSeq" id="WP_095615591.1">
    <property type="nucleotide sequence ID" value="NZ_MVOH01000017.1"/>
</dbReference>
<dbReference type="OrthoDB" id="9774290at2"/>
<dbReference type="PANTHER" id="PTHR21599:SF0">
    <property type="entry name" value="GLYCERATE KINASE"/>
    <property type="match status" value="1"/>
</dbReference>
<evidence type="ECO:0000313" key="6">
    <source>
        <dbReference type="Proteomes" id="UP000218399"/>
    </source>
</evidence>
<dbReference type="SUPFAM" id="SSF110738">
    <property type="entry name" value="Glycerate kinase I"/>
    <property type="match status" value="1"/>
</dbReference>
<dbReference type="NCBIfam" id="TIGR00045">
    <property type="entry name" value="glycerate kinase"/>
    <property type="match status" value="1"/>
</dbReference>
<gene>
    <name evidence="5" type="ORF">B1526_1533</name>
</gene>
<evidence type="ECO:0000256" key="3">
    <source>
        <dbReference type="ARBA" id="ARBA00022777"/>
    </source>
</evidence>
<sequence>MRIVIAPDSFKGCMTAAEAAAAIEEGMRRALPDADYVAVPMADGGEGTVQALVDATGGRLAPAVVTGPLGTPVAAVYGMLGDRDGGRTAVIEMASAAGLGLVDVASRDARVTTTFGVGELIRDALDHGATSFIIGLGGSATNDGGAGMMQALGVHLRDAHGNELGYGGAALAQLASIDVSGLDPRVKAATFILASDVTNPLTGPCGASSVFGPQKGADAMAVAELDTALRRWAAVIRDTLGRDVEHVPGAGAAGGLGAGFLACTDARMRPGVSIVAEATGLSARAYGADLCVTGEGCIDGQTRYGKTPVGVARIVKDAAPGCTVVALAGCVGHGADTLQDHGIDAVFGIMSGPVSLTQAIGEGRANLVRTAENVARLVAAIRIPHRHAPRPSISA</sequence>
<evidence type="ECO:0000256" key="4">
    <source>
        <dbReference type="PIRNR" id="PIRNR006078"/>
    </source>
</evidence>
<evidence type="ECO:0000313" key="5">
    <source>
        <dbReference type="EMBL" id="PAU67033.1"/>
    </source>
</evidence>
<evidence type="ECO:0000256" key="2">
    <source>
        <dbReference type="ARBA" id="ARBA00022679"/>
    </source>
</evidence>
<keyword evidence="6" id="KW-1185">Reference proteome</keyword>
<keyword evidence="3 4" id="KW-0418">Kinase</keyword>
<dbReference type="PANTHER" id="PTHR21599">
    <property type="entry name" value="GLYCERATE KINASE"/>
    <property type="match status" value="1"/>
</dbReference>
<keyword evidence="2 4" id="KW-0808">Transferase</keyword>
<dbReference type="PIRSF" id="PIRSF006078">
    <property type="entry name" value="GlxK"/>
    <property type="match status" value="1"/>
</dbReference>
<dbReference type="InterPro" id="IPR004381">
    <property type="entry name" value="Glycerate_kinase"/>
</dbReference>
<accession>A0A2A2EDD7</accession>
<dbReference type="EMBL" id="MVOH01000017">
    <property type="protein sequence ID" value="PAU67033.1"/>
    <property type="molecule type" value="Genomic_DNA"/>
</dbReference>
<dbReference type="InterPro" id="IPR018193">
    <property type="entry name" value="Glyc_kinase_flavodox-like_fold"/>
</dbReference>
<dbReference type="GO" id="GO:0008887">
    <property type="term" value="F:glycerate kinase activity"/>
    <property type="evidence" value="ECO:0007669"/>
    <property type="project" value="UniProtKB-UniRule"/>
</dbReference>
<proteinExistence type="inferred from homology"/>
<protein>
    <submittedName>
        <fullName evidence="5">Glycerate kinase</fullName>
    </submittedName>
</protein>
<dbReference type="Proteomes" id="UP000218399">
    <property type="component" value="Unassembled WGS sequence"/>
</dbReference>
<comment type="caution">
    <text evidence="5">The sequence shown here is derived from an EMBL/GenBank/DDBJ whole genome shotgun (WGS) entry which is preliminary data.</text>
</comment>
<dbReference type="InterPro" id="IPR036129">
    <property type="entry name" value="Glycerate_kinase_sf"/>
</dbReference>
<comment type="similarity">
    <text evidence="1 4">Belongs to the glycerate kinase type-1 family.</text>
</comment>